<comment type="caution">
    <text evidence="2">The sequence shown here is derived from an EMBL/GenBank/DDBJ whole genome shotgun (WGS) entry which is preliminary data.</text>
</comment>
<evidence type="ECO:0000313" key="2">
    <source>
        <dbReference type="EMBL" id="VWQ26481.1"/>
    </source>
</evidence>
<sequence>MHSCSSSSDKASPPSAIDPRRTTLQKERNLCSRKFFEIKGKQAIGRFGSCSEFVSFLECKQQIGFPVISGNPFFIPKSEIQTSIPIPPVTGENRTQPGTSQSKNLHRVEESSHQQASQHPKTSSHWRKLDATKHLTVQIPPVTGTNDPLRCLPESVLFQRMEESPR</sequence>
<organism evidence="2 3">
    <name type="scientific">Bifidobacterium pseudocatenulatum</name>
    <dbReference type="NCBI Taxonomy" id="28026"/>
    <lineage>
        <taxon>Bacteria</taxon>
        <taxon>Bacillati</taxon>
        <taxon>Actinomycetota</taxon>
        <taxon>Actinomycetes</taxon>
        <taxon>Bifidobacteriales</taxon>
        <taxon>Bifidobacteriaceae</taxon>
        <taxon>Bifidobacterium</taxon>
    </lineage>
</organism>
<dbReference type="EMBL" id="CABWJV010000007">
    <property type="protein sequence ID" value="VWQ26481.1"/>
    <property type="molecule type" value="Genomic_DNA"/>
</dbReference>
<protein>
    <submittedName>
        <fullName evidence="2">Uncharacterized protein</fullName>
    </submittedName>
</protein>
<feature type="compositionally biased region" description="Polar residues" evidence="1">
    <location>
        <begin position="113"/>
        <end position="123"/>
    </location>
</feature>
<evidence type="ECO:0000256" key="1">
    <source>
        <dbReference type="SAM" id="MobiDB-lite"/>
    </source>
</evidence>
<feature type="compositionally biased region" description="Low complexity" evidence="1">
    <location>
        <begin position="1"/>
        <end position="15"/>
    </location>
</feature>
<accession>A0ABY6YDZ4</accession>
<feature type="compositionally biased region" description="Polar residues" evidence="1">
    <location>
        <begin position="92"/>
        <end position="103"/>
    </location>
</feature>
<dbReference type="Proteomes" id="UP000494211">
    <property type="component" value="Unassembled WGS sequence"/>
</dbReference>
<keyword evidence="3" id="KW-1185">Reference proteome</keyword>
<gene>
    <name evidence="2" type="ORF">BIFLH658_01913</name>
</gene>
<name>A0ABY6YDZ4_BIFPS</name>
<evidence type="ECO:0000313" key="3">
    <source>
        <dbReference type="Proteomes" id="UP000494211"/>
    </source>
</evidence>
<feature type="region of interest" description="Disordered" evidence="1">
    <location>
        <begin position="83"/>
        <end position="129"/>
    </location>
</feature>
<proteinExistence type="predicted"/>
<feature type="region of interest" description="Disordered" evidence="1">
    <location>
        <begin position="1"/>
        <end position="25"/>
    </location>
</feature>
<reference evidence="2 3" key="1">
    <citation type="submission" date="2019-10" db="EMBL/GenBank/DDBJ databases">
        <authorList>
            <consortium name="Melissa Lawson"/>
            <person name="O'neill I."/>
        </authorList>
    </citation>
    <scope>NUCLEOTIDE SEQUENCE [LARGE SCALE GENOMIC DNA]</scope>
    <source>
        <strain evidence="2">LH_658</strain>
    </source>
</reference>